<dbReference type="SUPFAM" id="SSF53474">
    <property type="entry name" value="alpha/beta-Hydrolases"/>
    <property type="match status" value="1"/>
</dbReference>
<evidence type="ECO:0000313" key="4">
    <source>
        <dbReference type="Proteomes" id="UP000050964"/>
    </source>
</evidence>
<keyword evidence="1" id="KW-0378">Hydrolase</keyword>
<name>A0A837RL21_9LACO</name>
<dbReference type="PANTHER" id="PTHR48081:SF6">
    <property type="entry name" value="PEPTIDASE S9 PROLYL OLIGOPEPTIDASE CATALYTIC DOMAIN-CONTAINING PROTEIN"/>
    <property type="match status" value="1"/>
</dbReference>
<dbReference type="EMBL" id="AZDB01000003">
    <property type="protein sequence ID" value="KRK44104.1"/>
    <property type="molecule type" value="Genomic_DNA"/>
</dbReference>
<gene>
    <name evidence="3" type="ORF">FD26_GL001057</name>
</gene>
<dbReference type="Proteomes" id="UP000050964">
    <property type="component" value="Unassembled WGS sequence"/>
</dbReference>
<dbReference type="InterPro" id="IPR049492">
    <property type="entry name" value="BD-FAE-like_dom"/>
</dbReference>
<feature type="domain" description="BD-FAE-like" evidence="2">
    <location>
        <begin position="36"/>
        <end position="217"/>
    </location>
</feature>
<evidence type="ECO:0000313" key="3">
    <source>
        <dbReference type="EMBL" id="KRK44104.1"/>
    </source>
</evidence>
<dbReference type="Gene3D" id="3.40.50.1820">
    <property type="entry name" value="alpha/beta hydrolase"/>
    <property type="match status" value="1"/>
</dbReference>
<evidence type="ECO:0000256" key="1">
    <source>
        <dbReference type="ARBA" id="ARBA00022801"/>
    </source>
</evidence>
<reference evidence="3 4" key="1">
    <citation type="journal article" date="2015" name="Genome Announc.">
        <title>Expanding the biotechnology potential of lactobacilli through comparative genomics of 213 strains and associated genera.</title>
        <authorList>
            <person name="Sun Z."/>
            <person name="Harris H.M."/>
            <person name="McCann A."/>
            <person name="Guo C."/>
            <person name="Argimon S."/>
            <person name="Zhang W."/>
            <person name="Yang X."/>
            <person name="Jeffery I.B."/>
            <person name="Cooney J.C."/>
            <person name="Kagawa T.F."/>
            <person name="Liu W."/>
            <person name="Song Y."/>
            <person name="Salvetti E."/>
            <person name="Wrobel A."/>
            <person name="Rasinkangas P."/>
            <person name="Parkhill J."/>
            <person name="Rea M.C."/>
            <person name="O'Sullivan O."/>
            <person name="Ritari J."/>
            <person name="Douillard F.P."/>
            <person name="Paul Ross R."/>
            <person name="Yang R."/>
            <person name="Briner A.E."/>
            <person name="Felis G.E."/>
            <person name="de Vos W.M."/>
            <person name="Barrangou R."/>
            <person name="Klaenhammer T.R."/>
            <person name="Caufield P.W."/>
            <person name="Cui Y."/>
            <person name="Zhang H."/>
            <person name="O'Toole P.W."/>
        </authorList>
    </citation>
    <scope>NUCLEOTIDE SEQUENCE [LARGE SCALE GENOMIC DNA]</scope>
    <source>
        <strain evidence="3 4">JCM 15951</strain>
    </source>
</reference>
<evidence type="ECO:0000259" key="2">
    <source>
        <dbReference type="Pfam" id="PF20434"/>
    </source>
</evidence>
<accession>A0A837RL21</accession>
<dbReference type="PANTHER" id="PTHR48081">
    <property type="entry name" value="AB HYDROLASE SUPERFAMILY PROTEIN C4A8.06C"/>
    <property type="match status" value="1"/>
</dbReference>
<dbReference type="Pfam" id="PF20434">
    <property type="entry name" value="BD-FAE"/>
    <property type="match status" value="1"/>
</dbReference>
<dbReference type="InterPro" id="IPR050300">
    <property type="entry name" value="GDXG_lipolytic_enzyme"/>
</dbReference>
<comment type="caution">
    <text evidence="3">The sequence shown here is derived from an EMBL/GenBank/DDBJ whole genome shotgun (WGS) entry which is preliminary data.</text>
</comment>
<dbReference type="AlphaFoldDB" id="A0A837RL21"/>
<protein>
    <submittedName>
        <fullName evidence="3">Putative lipase esterase (Putative)</fullName>
    </submittedName>
</protein>
<organism evidence="3 4">
    <name type="scientific">Companilactobacillus crustorum JCM 15951</name>
    <dbReference type="NCBI Taxonomy" id="1423737"/>
    <lineage>
        <taxon>Bacteria</taxon>
        <taxon>Bacillati</taxon>
        <taxon>Bacillota</taxon>
        <taxon>Bacilli</taxon>
        <taxon>Lactobacillales</taxon>
        <taxon>Lactobacillaceae</taxon>
        <taxon>Companilactobacillus</taxon>
    </lineage>
</organism>
<dbReference type="GO" id="GO:0016787">
    <property type="term" value="F:hydrolase activity"/>
    <property type="evidence" value="ECO:0007669"/>
    <property type="project" value="UniProtKB-KW"/>
</dbReference>
<proteinExistence type="predicted"/>
<sequence>MEVKDLQKQKLAYKDVKFNLDTYWLDPISDYDEPVDHPLAIICPGGAFKFLTDREAQPIAFKFNAAGMHALVLDYQLIDDNHAVYPLALQELATTLNWLKTQTDHHIDLEKIVLMGFSAGSHVVANFNSIMLDPEQRSQIFAEDLTVEPSANILSYPVIDMTIGWPKDEDWAMKIAPDIYYWQAQEHLTKHGKPTFIWQTVTDNTVPVMNSILYAQKMDMLGIPYEMHLFGSGDHGLSLGTYVTQAPGNAANLNAYDVKWWELCLNWLKLRQILPRL</sequence>
<dbReference type="InterPro" id="IPR029058">
    <property type="entry name" value="AB_hydrolase_fold"/>
</dbReference>